<comment type="caution">
    <text evidence="9">The sequence shown here is derived from an EMBL/GenBank/DDBJ whole genome shotgun (WGS) entry which is preliminary data.</text>
</comment>
<accession>A0A8J4SS29</accession>
<evidence type="ECO:0000313" key="10">
    <source>
        <dbReference type="Proteomes" id="UP000748531"/>
    </source>
</evidence>
<dbReference type="PANTHER" id="PTHR16056:SF16">
    <property type="entry name" value="REGULATOR OF MICROTUBULE DYNAMICS PROTEIN 1"/>
    <property type="match status" value="1"/>
</dbReference>
<dbReference type="AlphaFoldDB" id="A0A8J4SS29"/>
<comment type="subunit">
    <text evidence="2">Interacts with microtubules.</text>
</comment>
<reference evidence="9" key="1">
    <citation type="submission" date="2019-05" db="EMBL/GenBank/DDBJ databases">
        <title>Annotation for the trematode Paragonimus heterotremus.</title>
        <authorList>
            <person name="Choi Y.-J."/>
        </authorList>
    </citation>
    <scope>NUCLEOTIDE SEQUENCE</scope>
    <source>
        <strain evidence="9">LC</strain>
    </source>
</reference>
<evidence type="ECO:0000256" key="8">
    <source>
        <dbReference type="ARBA" id="ARBA00041958"/>
    </source>
</evidence>
<dbReference type="GO" id="GO:0005876">
    <property type="term" value="C:spindle microtubule"/>
    <property type="evidence" value="ECO:0007669"/>
    <property type="project" value="TreeGrafter"/>
</dbReference>
<dbReference type="InterPro" id="IPR011990">
    <property type="entry name" value="TPR-like_helical_dom_sf"/>
</dbReference>
<evidence type="ECO:0000256" key="2">
    <source>
        <dbReference type="ARBA" id="ARBA00011375"/>
    </source>
</evidence>
<dbReference type="GO" id="GO:0008017">
    <property type="term" value="F:microtubule binding"/>
    <property type="evidence" value="ECO:0007669"/>
    <property type="project" value="TreeGrafter"/>
</dbReference>
<comment type="subcellular location">
    <subcellularLocation>
        <location evidence="1">Cytoplasm</location>
        <location evidence="1">Cytoskeleton</location>
    </subcellularLocation>
</comment>
<keyword evidence="3" id="KW-0963">Cytoplasm</keyword>
<dbReference type="SUPFAM" id="SSF48452">
    <property type="entry name" value="TPR-like"/>
    <property type="match status" value="1"/>
</dbReference>
<dbReference type="GO" id="GO:0005739">
    <property type="term" value="C:mitochondrion"/>
    <property type="evidence" value="ECO:0007669"/>
    <property type="project" value="TreeGrafter"/>
</dbReference>
<evidence type="ECO:0000256" key="7">
    <source>
        <dbReference type="ARBA" id="ARBA00039966"/>
    </source>
</evidence>
<name>A0A8J4SS29_9TREM</name>
<dbReference type="EMBL" id="LUCH01007500">
    <property type="protein sequence ID" value="KAF5396716.1"/>
    <property type="molecule type" value="Genomic_DNA"/>
</dbReference>
<dbReference type="Pfam" id="PF21033">
    <property type="entry name" value="RMD1-3"/>
    <property type="match status" value="1"/>
</dbReference>
<dbReference type="OrthoDB" id="69711at2759"/>
<keyword evidence="6" id="KW-0206">Cytoskeleton</keyword>
<keyword evidence="5" id="KW-0802">TPR repeat</keyword>
<sequence length="228" mass="26386">MDAQLKQADKLVQEHKYKECETLLKQMQLTPEVAWRRAQLQHLLVAQMSTKPSKDHMKSVYTKGLEDAKAGVQLDPNHANCLTWQGICVNYLAKLEGTNERIKNAYVMQELWLKALKTDPKNHLTLNCLGVWCFTVTDLPSVKRQFAKTFFTRPPESTYSEALDYLLKSEQLAPKPLMSTMITLAKCYERMHNKEKAKEYCNKVMNLPNEGFEDREAKEDAEKMLKKL</sequence>
<keyword evidence="4" id="KW-0677">Repeat</keyword>
<evidence type="ECO:0000256" key="3">
    <source>
        <dbReference type="ARBA" id="ARBA00022490"/>
    </source>
</evidence>
<evidence type="ECO:0000256" key="4">
    <source>
        <dbReference type="ARBA" id="ARBA00022737"/>
    </source>
</evidence>
<keyword evidence="10" id="KW-1185">Reference proteome</keyword>
<evidence type="ECO:0000256" key="5">
    <source>
        <dbReference type="ARBA" id="ARBA00022803"/>
    </source>
</evidence>
<proteinExistence type="predicted"/>
<dbReference type="GO" id="GO:0097431">
    <property type="term" value="C:mitotic spindle pole"/>
    <property type="evidence" value="ECO:0007669"/>
    <property type="project" value="TreeGrafter"/>
</dbReference>
<dbReference type="PANTHER" id="PTHR16056">
    <property type="entry name" value="REGULATOR OF MICROTUBULE DYNAMICS PROTEIN"/>
    <property type="match status" value="1"/>
</dbReference>
<protein>
    <recommendedName>
        <fullName evidence="7">Regulator of microtubule dynamics protein 1</fullName>
    </recommendedName>
    <alternativeName>
        <fullName evidence="8">Protein FAM82B</fullName>
    </alternativeName>
</protein>
<gene>
    <name evidence="9" type="ORF">PHET_10568</name>
</gene>
<dbReference type="Proteomes" id="UP000748531">
    <property type="component" value="Unassembled WGS sequence"/>
</dbReference>
<organism evidence="9 10">
    <name type="scientific">Paragonimus heterotremus</name>
    <dbReference type="NCBI Taxonomy" id="100268"/>
    <lineage>
        <taxon>Eukaryota</taxon>
        <taxon>Metazoa</taxon>
        <taxon>Spiralia</taxon>
        <taxon>Lophotrochozoa</taxon>
        <taxon>Platyhelminthes</taxon>
        <taxon>Trematoda</taxon>
        <taxon>Digenea</taxon>
        <taxon>Plagiorchiida</taxon>
        <taxon>Troglotremata</taxon>
        <taxon>Troglotrematidae</taxon>
        <taxon>Paragonimus</taxon>
    </lineage>
</organism>
<dbReference type="Gene3D" id="1.25.40.10">
    <property type="entry name" value="Tetratricopeptide repeat domain"/>
    <property type="match status" value="1"/>
</dbReference>
<evidence type="ECO:0000256" key="6">
    <source>
        <dbReference type="ARBA" id="ARBA00023212"/>
    </source>
</evidence>
<evidence type="ECO:0000256" key="1">
    <source>
        <dbReference type="ARBA" id="ARBA00004245"/>
    </source>
</evidence>
<evidence type="ECO:0000313" key="9">
    <source>
        <dbReference type="EMBL" id="KAF5396716.1"/>
    </source>
</evidence>
<dbReference type="InterPro" id="IPR049039">
    <property type="entry name" value="RMD1-3_a_helical_rpt"/>
</dbReference>